<dbReference type="GO" id="GO:0045893">
    <property type="term" value="P:positive regulation of DNA-templated transcription"/>
    <property type="evidence" value="ECO:0007669"/>
    <property type="project" value="TreeGrafter"/>
</dbReference>
<keyword evidence="6" id="KW-0804">Transcription</keyword>
<dbReference type="InterPro" id="IPR001471">
    <property type="entry name" value="AP2/ERF_dom"/>
</dbReference>
<keyword evidence="4" id="KW-0238">DNA-binding</keyword>
<dbReference type="CDD" id="cd00018">
    <property type="entry name" value="AP2"/>
    <property type="match status" value="1"/>
</dbReference>
<evidence type="ECO:0000256" key="1">
    <source>
        <dbReference type="ARBA" id="ARBA00004123"/>
    </source>
</evidence>
<dbReference type="Gene3D" id="3.30.730.10">
    <property type="entry name" value="AP2/ERF domain"/>
    <property type="match status" value="1"/>
</dbReference>
<evidence type="ECO:0000259" key="10">
    <source>
        <dbReference type="PROSITE" id="PS51032"/>
    </source>
</evidence>
<dbReference type="STRING" id="63057.A0A2P5F9A4"/>
<dbReference type="PROSITE" id="PS51032">
    <property type="entry name" value="AP2_ERF"/>
    <property type="match status" value="1"/>
</dbReference>
<comment type="similarity">
    <text evidence="8">Belongs to the AP2/ERF transcription factor family. ERF subfamily.</text>
</comment>
<reference evidence="12" key="1">
    <citation type="submission" date="2016-06" db="EMBL/GenBank/DDBJ databases">
        <title>Parallel loss of symbiosis genes in relatives of nitrogen-fixing non-legume Parasponia.</title>
        <authorList>
            <person name="Van Velzen R."/>
            <person name="Holmer R."/>
            <person name="Bu F."/>
            <person name="Rutten L."/>
            <person name="Van Zeijl A."/>
            <person name="Liu W."/>
            <person name="Santuari L."/>
            <person name="Cao Q."/>
            <person name="Sharma T."/>
            <person name="Shen D."/>
            <person name="Roswanjaya Y."/>
            <person name="Wardhani T."/>
            <person name="Kalhor M.S."/>
            <person name="Jansen J."/>
            <person name="Van den Hoogen J."/>
            <person name="Gungor B."/>
            <person name="Hartog M."/>
            <person name="Hontelez J."/>
            <person name="Verver J."/>
            <person name="Yang W.-C."/>
            <person name="Schijlen E."/>
            <person name="Repin R."/>
            <person name="Schilthuizen M."/>
            <person name="Schranz E."/>
            <person name="Heidstra R."/>
            <person name="Miyata K."/>
            <person name="Fedorova E."/>
            <person name="Kohlen W."/>
            <person name="Bisseling T."/>
            <person name="Smit S."/>
            <person name="Geurts R."/>
        </authorList>
    </citation>
    <scope>NUCLEOTIDE SEQUENCE [LARGE SCALE GENOMIC DNA]</scope>
    <source>
        <strain evidence="12">cv. RG33-2</strain>
    </source>
</reference>
<dbReference type="FunFam" id="3.30.730.10:FF:000001">
    <property type="entry name" value="Ethylene-responsive transcription factor 2"/>
    <property type="match status" value="1"/>
</dbReference>
<dbReference type="GO" id="GO:0006950">
    <property type="term" value="P:response to stress"/>
    <property type="evidence" value="ECO:0007669"/>
    <property type="project" value="TreeGrafter"/>
</dbReference>
<dbReference type="PANTHER" id="PTHR31241">
    <property type="entry name" value="DEHYDRATION-RESPONSIVE ELEMENT-BINDING PROTEIN 2C"/>
    <property type="match status" value="1"/>
</dbReference>
<dbReference type="OrthoDB" id="550883at2759"/>
<keyword evidence="12" id="KW-1185">Reference proteome</keyword>
<keyword evidence="5" id="KW-0010">Activator</keyword>
<name>A0A2P5F9A4_TREOI</name>
<gene>
    <name evidence="11" type="ORF">TorRG33x02_098180</name>
</gene>
<evidence type="ECO:0000256" key="4">
    <source>
        <dbReference type="ARBA" id="ARBA00023125"/>
    </source>
</evidence>
<feature type="region of interest" description="Disordered" evidence="9">
    <location>
        <begin position="1"/>
        <end position="74"/>
    </location>
</feature>
<comment type="subcellular location">
    <subcellularLocation>
        <location evidence="1">Nucleus</location>
    </subcellularLocation>
</comment>
<dbReference type="GO" id="GO:0000976">
    <property type="term" value="F:transcription cis-regulatory region binding"/>
    <property type="evidence" value="ECO:0007669"/>
    <property type="project" value="TreeGrafter"/>
</dbReference>
<keyword evidence="2" id="KW-0805">Transcription regulation</keyword>
<dbReference type="Proteomes" id="UP000237000">
    <property type="component" value="Unassembled WGS sequence"/>
</dbReference>
<evidence type="ECO:0000256" key="8">
    <source>
        <dbReference type="ARBA" id="ARBA00024343"/>
    </source>
</evidence>
<dbReference type="InterPro" id="IPR036955">
    <property type="entry name" value="AP2/ERF_dom_sf"/>
</dbReference>
<evidence type="ECO:0000256" key="6">
    <source>
        <dbReference type="ARBA" id="ARBA00023163"/>
    </source>
</evidence>
<dbReference type="Pfam" id="PF00847">
    <property type="entry name" value="AP2"/>
    <property type="match status" value="1"/>
</dbReference>
<evidence type="ECO:0000256" key="2">
    <source>
        <dbReference type="ARBA" id="ARBA00023015"/>
    </source>
</evidence>
<dbReference type="InterPro" id="IPR016177">
    <property type="entry name" value="DNA-bd_dom_sf"/>
</dbReference>
<evidence type="ECO:0000256" key="5">
    <source>
        <dbReference type="ARBA" id="ARBA00023159"/>
    </source>
</evidence>
<feature type="domain" description="AP2/ERF" evidence="10">
    <location>
        <begin position="75"/>
        <end position="140"/>
    </location>
</feature>
<dbReference type="SMART" id="SM00380">
    <property type="entry name" value="AP2"/>
    <property type="match status" value="1"/>
</dbReference>
<dbReference type="PANTHER" id="PTHR31241:SF62">
    <property type="entry name" value="DEHYDRATION-RESPONSIVE ELEMENT-BINDING PROTEIN 2D"/>
    <property type="match status" value="1"/>
</dbReference>
<dbReference type="GO" id="GO:0003700">
    <property type="term" value="F:DNA-binding transcription factor activity"/>
    <property type="evidence" value="ECO:0007669"/>
    <property type="project" value="InterPro"/>
</dbReference>
<organism evidence="11 12">
    <name type="scientific">Trema orientale</name>
    <name type="common">Charcoal tree</name>
    <name type="synonym">Celtis orientalis</name>
    <dbReference type="NCBI Taxonomy" id="63057"/>
    <lineage>
        <taxon>Eukaryota</taxon>
        <taxon>Viridiplantae</taxon>
        <taxon>Streptophyta</taxon>
        <taxon>Embryophyta</taxon>
        <taxon>Tracheophyta</taxon>
        <taxon>Spermatophyta</taxon>
        <taxon>Magnoliopsida</taxon>
        <taxon>eudicotyledons</taxon>
        <taxon>Gunneridae</taxon>
        <taxon>Pentapetalae</taxon>
        <taxon>rosids</taxon>
        <taxon>fabids</taxon>
        <taxon>Rosales</taxon>
        <taxon>Cannabaceae</taxon>
        <taxon>Trema</taxon>
    </lineage>
</organism>
<evidence type="ECO:0000313" key="11">
    <source>
        <dbReference type="EMBL" id="PON94344.1"/>
    </source>
</evidence>
<evidence type="ECO:0000313" key="12">
    <source>
        <dbReference type="Proteomes" id="UP000237000"/>
    </source>
</evidence>
<dbReference type="EMBL" id="JXTC01000052">
    <property type="protein sequence ID" value="PON94344.1"/>
    <property type="molecule type" value="Genomic_DNA"/>
</dbReference>
<sequence length="404" mass="45328">MTMEAIGKNRKPRKRRNGSDSVVDTLAKWKKYNHQLSSSPSSSLGGGQEYLKSPAKGSKKGCMRGKGGPQNSDCCFRGVRQRTWGKWVSEIREPHSRATKSSKNGSRLWLGTFATAIEAALAYDEAAKAMYGPVALLNFPENPAADSTGELTNETVPAESNERGRVEEELNLVMKHNNNSVPENYDSLEEAGFVQGSLEKQDCFRDTKLNQGRDFSEAARISEPSSSTLNEDMERHDFSDAARISEPSANTLNEDMERDVKEIMLSNGYNGCSRNYDCLQNEQKSTGYYPELDFKLEKNVKVEKLENSCGSAGSSSGLDYLQNWATNETFVSDYWDNQSETPSSHRYELQTRDGDLSKSLNQMEETYLSSGYNFDFDFLRPGYDFGLSEEQGKLDLWFPEQGEL</sequence>
<evidence type="ECO:0000256" key="7">
    <source>
        <dbReference type="ARBA" id="ARBA00023242"/>
    </source>
</evidence>
<dbReference type="GO" id="GO:0005634">
    <property type="term" value="C:nucleus"/>
    <property type="evidence" value="ECO:0007669"/>
    <property type="project" value="UniProtKB-SubCell"/>
</dbReference>
<proteinExistence type="inferred from homology"/>
<dbReference type="InParanoid" id="A0A2P5F9A4"/>
<evidence type="ECO:0000256" key="3">
    <source>
        <dbReference type="ARBA" id="ARBA00023016"/>
    </source>
</evidence>
<protein>
    <submittedName>
        <fullName evidence="11">AP2/ERF domain containing protein</fullName>
    </submittedName>
</protein>
<dbReference type="PRINTS" id="PR00367">
    <property type="entry name" value="ETHRSPELEMNT"/>
</dbReference>
<keyword evidence="3" id="KW-0346">Stress response</keyword>
<keyword evidence="7" id="KW-0539">Nucleus</keyword>
<comment type="caution">
    <text evidence="11">The sequence shown here is derived from an EMBL/GenBank/DDBJ whole genome shotgun (WGS) entry which is preliminary data.</text>
</comment>
<dbReference type="AlphaFoldDB" id="A0A2P5F9A4"/>
<evidence type="ECO:0000256" key="9">
    <source>
        <dbReference type="SAM" id="MobiDB-lite"/>
    </source>
</evidence>
<accession>A0A2P5F9A4</accession>
<dbReference type="SUPFAM" id="SSF54171">
    <property type="entry name" value="DNA-binding domain"/>
    <property type="match status" value="1"/>
</dbReference>